<sequence length="423" mass="44299">MTKRDTDRSRGPVVGRVRSLAVIGCVAAVLATTVACGSDSDSADSDPAQSTIGAPLAVDTRDTGVGSIVSANEMPLLDRRVSAASSIAARVVYRSTSGIDDSRTEVSSAIFIPSGTPPAGGWPVIALGHGTTGVLGECGPTLDPTLLGISIIASGLVSQGFAVTVSDYQGLGAPGVTEPTHPYLDAATEGMNVIDSVRAARRLSPSVSNRWAALGTSQGGQAVFAANELAGTYAPDLDLLGTAAASPPLDIAPLAQAAAQRKLTEDQRGLMQWMLLVLKHENPNLDLDSYRRGVVESNWDLLSQCSPAFTERRAAVIKEITPDDLTPSSTEATAALTELLARRSLPVRRAAAPILVLYGGRDQLVTPQWTTDAVVRACRLGDTIQSVLQPDRGHADIDISIATSWLQNRFNNRAVVNDCGRLT</sequence>
<dbReference type="PANTHER" id="PTHR34853">
    <property type="match status" value="1"/>
</dbReference>
<accession>A0AAU4K512</accession>
<dbReference type="GO" id="GO:0004806">
    <property type="term" value="F:triacylglycerol lipase activity"/>
    <property type="evidence" value="ECO:0007669"/>
    <property type="project" value="InterPro"/>
</dbReference>
<dbReference type="Pfam" id="PF03583">
    <property type="entry name" value="LIP"/>
    <property type="match status" value="1"/>
</dbReference>
<evidence type="ECO:0000313" key="1">
    <source>
        <dbReference type="EMBL" id="WUM21145.1"/>
    </source>
</evidence>
<reference evidence="1 2" key="1">
    <citation type="submission" date="2022-10" db="EMBL/GenBank/DDBJ databases">
        <title>The complete genomes of actinobacterial strains from the NBC collection.</title>
        <authorList>
            <person name="Joergensen T.S."/>
            <person name="Alvarez Arevalo M."/>
            <person name="Sterndorff E.B."/>
            <person name="Faurdal D."/>
            <person name="Vuksanovic O."/>
            <person name="Mourched A.-S."/>
            <person name="Charusanti P."/>
            <person name="Shaw S."/>
            <person name="Blin K."/>
            <person name="Weber T."/>
        </authorList>
    </citation>
    <scope>NUCLEOTIDE SEQUENCE [LARGE SCALE GENOMIC DNA]</scope>
    <source>
        <strain evidence="1 2">NBC_00319</strain>
    </source>
</reference>
<dbReference type="InterPro" id="IPR005152">
    <property type="entry name" value="Lipase_secreted"/>
</dbReference>
<dbReference type="AlphaFoldDB" id="A0AAU4K512"/>
<protein>
    <submittedName>
        <fullName evidence="1">Lipase family protein</fullName>
    </submittedName>
</protein>
<dbReference type="EMBL" id="CP108021">
    <property type="protein sequence ID" value="WUM21145.1"/>
    <property type="molecule type" value="Genomic_DNA"/>
</dbReference>
<dbReference type="InterPro" id="IPR029058">
    <property type="entry name" value="AB_hydrolase_fold"/>
</dbReference>
<name>A0AAU4K512_9NOCA</name>
<keyword evidence="2" id="KW-1185">Reference proteome</keyword>
<dbReference type="SUPFAM" id="SSF53474">
    <property type="entry name" value="alpha/beta-Hydrolases"/>
    <property type="match status" value="1"/>
</dbReference>
<dbReference type="Gene3D" id="3.40.50.1820">
    <property type="entry name" value="alpha/beta hydrolase"/>
    <property type="match status" value="2"/>
</dbReference>
<evidence type="ECO:0000313" key="2">
    <source>
        <dbReference type="Proteomes" id="UP001432128"/>
    </source>
</evidence>
<proteinExistence type="predicted"/>
<dbReference type="PIRSF" id="PIRSF029171">
    <property type="entry name" value="Esterase_LipA"/>
    <property type="match status" value="1"/>
</dbReference>
<dbReference type="RefSeq" id="WP_328858291.1">
    <property type="nucleotide sequence ID" value="NZ_CP108021.1"/>
</dbReference>
<organism evidence="1 2">
    <name type="scientific">Williamsia herbipolensis</name>
    <dbReference type="NCBI Taxonomy" id="1603258"/>
    <lineage>
        <taxon>Bacteria</taxon>
        <taxon>Bacillati</taxon>
        <taxon>Actinomycetota</taxon>
        <taxon>Actinomycetes</taxon>
        <taxon>Mycobacteriales</taxon>
        <taxon>Nocardiaceae</taxon>
        <taxon>Williamsia</taxon>
    </lineage>
</organism>
<gene>
    <name evidence="1" type="ORF">OG579_04890</name>
</gene>
<dbReference type="Proteomes" id="UP001432128">
    <property type="component" value="Chromosome"/>
</dbReference>
<dbReference type="GO" id="GO:0016042">
    <property type="term" value="P:lipid catabolic process"/>
    <property type="evidence" value="ECO:0007669"/>
    <property type="project" value="InterPro"/>
</dbReference>
<dbReference type="KEGG" id="whr:OG579_04890"/>
<dbReference type="PANTHER" id="PTHR34853:SF1">
    <property type="entry name" value="LIPASE 5"/>
    <property type="match status" value="1"/>
</dbReference>